<dbReference type="InterPro" id="IPR010982">
    <property type="entry name" value="Lambda_DNA-bd_dom_sf"/>
</dbReference>
<proteinExistence type="predicted"/>
<name>A0A839E0H9_9PSEU</name>
<protein>
    <submittedName>
        <fullName evidence="2">Transcriptional regulator with XRE-family HTH domain</fullName>
    </submittedName>
</protein>
<organism evidence="2 3">
    <name type="scientific">Halosaccharopolyspora lacisalsi</name>
    <dbReference type="NCBI Taxonomy" id="1000566"/>
    <lineage>
        <taxon>Bacteria</taxon>
        <taxon>Bacillati</taxon>
        <taxon>Actinomycetota</taxon>
        <taxon>Actinomycetes</taxon>
        <taxon>Pseudonocardiales</taxon>
        <taxon>Pseudonocardiaceae</taxon>
        <taxon>Halosaccharopolyspora</taxon>
    </lineage>
</organism>
<evidence type="ECO:0000313" key="2">
    <source>
        <dbReference type="EMBL" id="MBA8827254.1"/>
    </source>
</evidence>
<sequence>MRKSPTMHRRRLGSKLRELRERAGRTHREVAEWLDCSQGKISQIELGRVPVRASDVRLMAEFCGAAAEQVTSLEELARDSKQPGWWQGHPSTARRPGFDTYLGLETAAQAVSCFGADSVPELLRTVDYGRALLGNLDETDTADRLAVTSSRQQRLLGERPLELWAVLDEAVLRRVVGGPAVMRSQLEYLVLMSYRRNVTLRVLPFDADEHALSGDRVTVFSFSNPTDPQVVHLGDSTNSRFLDKPGETEPYLTSFDRVCAAALTTRDSANLISTIADGRNR</sequence>
<dbReference type="PROSITE" id="PS50943">
    <property type="entry name" value="HTH_CROC1"/>
    <property type="match status" value="1"/>
</dbReference>
<dbReference type="AlphaFoldDB" id="A0A839E0H9"/>
<dbReference type="SUPFAM" id="SSF47413">
    <property type="entry name" value="lambda repressor-like DNA-binding domains"/>
    <property type="match status" value="1"/>
</dbReference>
<feature type="domain" description="HTH cro/C1-type" evidence="1">
    <location>
        <begin position="16"/>
        <end position="70"/>
    </location>
</feature>
<dbReference type="Pfam" id="PF19054">
    <property type="entry name" value="DUF5753"/>
    <property type="match status" value="1"/>
</dbReference>
<dbReference type="EMBL" id="JACGWZ010000007">
    <property type="protein sequence ID" value="MBA8827254.1"/>
    <property type="molecule type" value="Genomic_DNA"/>
</dbReference>
<evidence type="ECO:0000259" key="1">
    <source>
        <dbReference type="PROSITE" id="PS50943"/>
    </source>
</evidence>
<dbReference type="CDD" id="cd00093">
    <property type="entry name" value="HTH_XRE"/>
    <property type="match status" value="1"/>
</dbReference>
<keyword evidence="3" id="KW-1185">Reference proteome</keyword>
<gene>
    <name evidence="2" type="ORF">FHX42_004638</name>
</gene>
<evidence type="ECO:0000313" key="3">
    <source>
        <dbReference type="Proteomes" id="UP000569329"/>
    </source>
</evidence>
<dbReference type="Pfam" id="PF13560">
    <property type="entry name" value="HTH_31"/>
    <property type="match status" value="1"/>
</dbReference>
<reference evidence="2 3" key="1">
    <citation type="submission" date="2020-07" db="EMBL/GenBank/DDBJ databases">
        <title>Sequencing the genomes of 1000 actinobacteria strains.</title>
        <authorList>
            <person name="Klenk H.-P."/>
        </authorList>
    </citation>
    <scope>NUCLEOTIDE SEQUENCE [LARGE SCALE GENOMIC DNA]</scope>
    <source>
        <strain evidence="2 3">DSM 45975</strain>
    </source>
</reference>
<accession>A0A839E0H9</accession>
<dbReference type="InterPro" id="IPR043917">
    <property type="entry name" value="DUF5753"/>
</dbReference>
<dbReference type="GO" id="GO:0003677">
    <property type="term" value="F:DNA binding"/>
    <property type="evidence" value="ECO:0007669"/>
    <property type="project" value="InterPro"/>
</dbReference>
<dbReference type="Gene3D" id="1.10.260.40">
    <property type="entry name" value="lambda repressor-like DNA-binding domains"/>
    <property type="match status" value="1"/>
</dbReference>
<dbReference type="RefSeq" id="WP_328796668.1">
    <property type="nucleotide sequence ID" value="NZ_JACGWZ010000007.1"/>
</dbReference>
<dbReference type="Proteomes" id="UP000569329">
    <property type="component" value="Unassembled WGS sequence"/>
</dbReference>
<dbReference type="SMART" id="SM00530">
    <property type="entry name" value="HTH_XRE"/>
    <property type="match status" value="1"/>
</dbReference>
<comment type="caution">
    <text evidence="2">The sequence shown here is derived from an EMBL/GenBank/DDBJ whole genome shotgun (WGS) entry which is preliminary data.</text>
</comment>
<dbReference type="InterPro" id="IPR001387">
    <property type="entry name" value="Cro/C1-type_HTH"/>
</dbReference>